<comment type="caution">
    <text evidence="3">The sequence shown here is derived from an EMBL/GenBank/DDBJ whole genome shotgun (WGS) entry which is preliminary data.</text>
</comment>
<feature type="signal peptide" evidence="2">
    <location>
        <begin position="1"/>
        <end position="30"/>
    </location>
</feature>
<evidence type="ECO:0000256" key="1">
    <source>
        <dbReference type="SAM" id="MobiDB-lite"/>
    </source>
</evidence>
<protein>
    <recommendedName>
        <fullName evidence="5">Transmembrane protein</fullName>
    </recommendedName>
</protein>
<proteinExistence type="predicted"/>
<keyword evidence="2" id="KW-0732">Signal</keyword>
<accession>A0A5N6LIQ4</accession>
<sequence length="91" mass="10578">MNTKMGKFSSKLIILMIFFVLILNPHNGYAVLPDHELERIQRSTKLIQGWQQKLVLPKRSERQLRSASRRPPSPQRNKNTNMAWHAPPPPP</sequence>
<feature type="chain" id="PRO_5024367828" description="Transmembrane protein" evidence="2">
    <location>
        <begin position="31"/>
        <end position="91"/>
    </location>
</feature>
<reference evidence="3 4" key="1">
    <citation type="submission" date="2019-05" db="EMBL/GenBank/DDBJ databases">
        <title>Mikania micrantha, genome provides insights into the molecular mechanism of rapid growth.</title>
        <authorList>
            <person name="Liu B."/>
        </authorList>
    </citation>
    <scope>NUCLEOTIDE SEQUENCE [LARGE SCALE GENOMIC DNA]</scope>
    <source>
        <strain evidence="3">NLD-2019</strain>
        <tissue evidence="3">Leaf</tissue>
    </source>
</reference>
<dbReference type="Proteomes" id="UP000326396">
    <property type="component" value="Unassembled WGS sequence"/>
</dbReference>
<evidence type="ECO:0000313" key="3">
    <source>
        <dbReference type="EMBL" id="KAD1709728.1"/>
    </source>
</evidence>
<dbReference type="AlphaFoldDB" id="A0A5N6LIQ4"/>
<name>A0A5N6LIQ4_9ASTR</name>
<dbReference type="EMBL" id="SZYD01000556">
    <property type="protein sequence ID" value="KAD1709728.1"/>
    <property type="molecule type" value="Genomic_DNA"/>
</dbReference>
<feature type="region of interest" description="Disordered" evidence="1">
    <location>
        <begin position="58"/>
        <end position="91"/>
    </location>
</feature>
<evidence type="ECO:0000313" key="4">
    <source>
        <dbReference type="Proteomes" id="UP000326396"/>
    </source>
</evidence>
<evidence type="ECO:0008006" key="5">
    <source>
        <dbReference type="Google" id="ProtNLM"/>
    </source>
</evidence>
<gene>
    <name evidence="3" type="ORF">E3N88_42428</name>
</gene>
<keyword evidence="4" id="KW-1185">Reference proteome</keyword>
<organism evidence="3 4">
    <name type="scientific">Mikania micrantha</name>
    <name type="common">bitter vine</name>
    <dbReference type="NCBI Taxonomy" id="192012"/>
    <lineage>
        <taxon>Eukaryota</taxon>
        <taxon>Viridiplantae</taxon>
        <taxon>Streptophyta</taxon>
        <taxon>Embryophyta</taxon>
        <taxon>Tracheophyta</taxon>
        <taxon>Spermatophyta</taxon>
        <taxon>Magnoliopsida</taxon>
        <taxon>eudicotyledons</taxon>
        <taxon>Gunneridae</taxon>
        <taxon>Pentapetalae</taxon>
        <taxon>asterids</taxon>
        <taxon>campanulids</taxon>
        <taxon>Asterales</taxon>
        <taxon>Asteraceae</taxon>
        <taxon>Asteroideae</taxon>
        <taxon>Heliantheae alliance</taxon>
        <taxon>Eupatorieae</taxon>
        <taxon>Mikania</taxon>
    </lineage>
</organism>
<evidence type="ECO:0000256" key="2">
    <source>
        <dbReference type="SAM" id="SignalP"/>
    </source>
</evidence>